<proteinExistence type="predicted"/>
<keyword evidence="2" id="KW-1185">Reference proteome</keyword>
<protein>
    <submittedName>
        <fullName evidence="1">Uncharacterized protein</fullName>
    </submittedName>
</protein>
<dbReference type="Proteomes" id="UP001195914">
    <property type="component" value="Unassembled WGS sequence"/>
</dbReference>
<reference evidence="1" key="1">
    <citation type="journal article" date="2014" name="Nucleic Acids Res.">
        <title>The evolutionary dynamics of variant antigen genes in Babesia reveal a history of genomic innovation underlying host-parasite interaction.</title>
        <authorList>
            <person name="Jackson A.P."/>
            <person name="Otto T.D."/>
            <person name="Darby A."/>
            <person name="Ramaprasad A."/>
            <person name="Xia D."/>
            <person name="Echaide I.E."/>
            <person name="Farber M."/>
            <person name="Gahlot S."/>
            <person name="Gamble J."/>
            <person name="Gupta D."/>
            <person name="Gupta Y."/>
            <person name="Jackson L."/>
            <person name="Malandrin L."/>
            <person name="Malas T.B."/>
            <person name="Moussa E."/>
            <person name="Nair M."/>
            <person name="Reid A.J."/>
            <person name="Sanders M."/>
            <person name="Sharma J."/>
            <person name="Tracey A."/>
            <person name="Quail M.A."/>
            <person name="Weir W."/>
            <person name="Wastling J.M."/>
            <person name="Hall N."/>
            <person name="Willadsen P."/>
            <person name="Lingelbach K."/>
            <person name="Shiels B."/>
            <person name="Tait A."/>
            <person name="Berriman M."/>
            <person name="Allred D.R."/>
            <person name="Pain A."/>
        </authorList>
    </citation>
    <scope>NUCLEOTIDE SEQUENCE</scope>
    <source>
        <strain evidence="1">1802A</strain>
    </source>
</reference>
<comment type="caution">
    <text evidence="1">The sequence shown here is derived from an EMBL/GenBank/DDBJ whole genome shotgun (WGS) entry which is preliminary data.</text>
</comment>
<dbReference type="AlphaFoldDB" id="A0AAD9LEM2"/>
<accession>A0AAD9LEM2</accession>
<gene>
    <name evidence="1" type="ORF">X943_000853</name>
</gene>
<dbReference type="EMBL" id="JAHBMH010000073">
    <property type="protein sequence ID" value="KAK1932799.1"/>
    <property type="molecule type" value="Genomic_DNA"/>
</dbReference>
<name>A0AAD9LEM2_BABDI</name>
<reference evidence="1" key="2">
    <citation type="submission" date="2021-05" db="EMBL/GenBank/DDBJ databases">
        <authorList>
            <person name="Pain A."/>
        </authorList>
    </citation>
    <scope>NUCLEOTIDE SEQUENCE</scope>
    <source>
        <strain evidence="1">1802A</strain>
    </source>
</reference>
<evidence type="ECO:0000313" key="2">
    <source>
        <dbReference type="Proteomes" id="UP001195914"/>
    </source>
</evidence>
<sequence>MDKDQGTVIHKNTIADDSAARAASVDAPVSEDYANHLESYMWRKSSLQRECGGGIEENVIGHMENDEVKLCGQRVQGPTFLTSNDSESTGVDPSEHYEKYHALSRRLAFKLTKLKLLYCHNCLCEIQSVEEAVNNCEVIKMYSTAWNDVHDVLTLSKENYHREIRNVIDLIQQNKIFNKSKWGSHKTKAPNQTDIPDPYETHEADAVGEAVEELCYHFADLLKRLSQPNTPLRALHFSVTPPK</sequence>
<evidence type="ECO:0000313" key="1">
    <source>
        <dbReference type="EMBL" id="KAK1932799.1"/>
    </source>
</evidence>
<organism evidence="1 2">
    <name type="scientific">Babesia divergens</name>
    <dbReference type="NCBI Taxonomy" id="32595"/>
    <lineage>
        <taxon>Eukaryota</taxon>
        <taxon>Sar</taxon>
        <taxon>Alveolata</taxon>
        <taxon>Apicomplexa</taxon>
        <taxon>Aconoidasida</taxon>
        <taxon>Piroplasmida</taxon>
        <taxon>Babesiidae</taxon>
        <taxon>Babesia</taxon>
    </lineage>
</organism>